<dbReference type="HOGENOM" id="CLU_1421607_0_0_1"/>
<reference evidence="3" key="1">
    <citation type="journal article" date="2014" name="Proc. Natl. Acad. Sci. U.S.A.">
        <title>Extensive sampling of basidiomycete genomes demonstrates inadequacy of the white-rot/brown-rot paradigm for wood decay fungi.</title>
        <authorList>
            <person name="Riley R."/>
            <person name="Salamov A.A."/>
            <person name="Brown D.W."/>
            <person name="Nagy L.G."/>
            <person name="Floudas D."/>
            <person name="Held B.W."/>
            <person name="Levasseur A."/>
            <person name="Lombard V."/>
            <person name="Morin E."/>
            <person name="Otillar R."/>
            <person name="Lindquist E.A."/>
            <person name="Sun H."/>
            <person name="LaButti K.M."/>
            <person name="Schmutz J."/>
            <person name="Jabbour D."/>
            <person name="Luo H."/>
            <person name="Baker S.E."/>
            <person name="Pisabarro A.G."/>
            <person name="Walton J.D."/>
            <person name="Blanchette R.A."/>
            <person name="Henrissat B."/>
            <person name="Martin F."/>
            <person name="Cullen D."/>
            <person name="Hibbett D.S."/>
            <person name="Grigoriev I.V."/>
        </authorList>
    </citation>
    <scope>NUCLEOTIDE SEQUENCE [LARGE SCALE GENOMIC DNA]</scope>
    <source>
        <strain evidence="3">MUCL 33604</strain>
    </source>
</reference>
<keyword evidence="3" id="KW-1185">Reference proteome</keyword>
<gene>
    <name evidence="2" type="ORF">JAAARDRAFT_196721</name>
</gene>
<name>A0A067PHI2_9AGAM</name>
<dbReference type="Proteomes" id="UP000027265">
    <property type="component" value="Unassembled WGS sequence"/>
</dbReference>
<dbReference type="AlphaFoldDB" id="A0A067PHI2"/>
<evidence type="ECO:0000256" key="1">
    <source>
        <dbReference type="SAM" id="MobiDB-lite"/>
    </source>
</evidence>
<evidence type="ECO:0000313" key="3">
    <source>
        <dbReference type="Proteomes" id="UP000027265"/>
    </source>
</evidence>
<accession>A0A067PHI2</accession>
<feature type="compositionally biased region" description="Polar residues" evidence="1">
    <location>
        <begin position="62"/>
        <end position="71"/>
    </location>
</feature>
<feature type="region of interest" description="Disordered" evidence="1">
    <location>
        <begin position="42"/>
        <end position="94"/>
    </location>
</feature>
<proteinExistence type="predicted"/>
<organism evidence="2 3">
    <name type="scientific">Jaapia argillacea MUCL 33604</name>
    <dbReference type="NCBI Taxonomy" id="933084"/>
    <lineage>
        <taxon>Eukaryota</taxon>
        <taxon>Fungi</taxon>
        <taxon>Dikarya</taxon>
        <taxon>Basidiomycota</taxon>
        <taxon>Agaricomycotina</taxon>
        <taxon>Agaricomycetes</taxon>
        <taxon>Agaricomycetidae</taxon>
        <taxon>Jaapiales</taxon>
        <taxon>Jaapiaceae</taxon>
        <taxon>Jaapia</taxon>
    </lineage>
</organism>
<sequence length="191" mass="20140">MFFDQNQDWMETISTPPEDASLQYVSLIDSFYGVPALPSTVNPPESSGYPTGARNPSAPSEAISSLTTSPPYRTHLSIPHTNSEPAHLSPADPSLQTYTSQIAPEGLGLPAHLVVANGPAYGIYSRPVAVRNADPPSNLINNPSVPPLGASSPSSVRRINIVNHISSYLSPGLPVVVGNPRNLVSIPGPSR</sequence>
<protein>
    <submittedName>
        <fullName evidence="2">Uncharacterized protein</fullName>
    </submittedName>
</protein>
<dbReference type="InParanoid" id="A0A067PHI2"/>
<dbReference type="EMBL" id="KL197729">
    <property type="protein sequence ID" value="KDQ54373.1"/>
    <property type="molecule type" value="Genomic_DNA"/>
</dbReference>
<evidence type="ECO:0000313" key="2">
    <source>
        <dbReference type="EMBL" id="KDQ54373.1"/>
    </source>
</evidence>